<dbReference type="GO" id="GO:0005737">
    <property type="term" value="C:cytoplasm"/>
    <property type="evidence" value="ECO:0007669"/>
    <property type="project" value="TreeGrafter"/>
</dbReference>
<dbReference type="Gene3D" id="3.30.70.1230">
    <property type="entry name" value="Nucleotide cyclase"/>
    <property type="match status" value="1"/>
</dbReference>
<gene>
    <name evidence="4" type="ORF">AV530_008938</name>
</gene>
<dbReference type="GO" id="GO:0004016">
    <property type="term" value="F:adenylate cyclase activity"/>
    <property type="evidence" value="ECO:0007669"/>
    <property type="project" value="TreeGrafter"/>
</dbReference>
<dbReference type="SUPFAM" id="SSF55073">
    <property type="entry name" value="Nucleotide cyclase"/>
    <property type="match status" value="1"/>
</dbReference>
<dbReference type="EMBL" id="LSYS01006904">
    <property type="protein sequence ID" value="OPJ72631.1"/>
    <property type="molecule type" value="Genomic_DNA"/>
</dbReference>
<dbReference type="PANTHER" id="PTHR16305">
    <property type="entry name" value="TESTICULAR SOLUBLE ADENYLYL CYCLASE"/>
    <property type="match status" value="1"/>
</dbReference>
<sequence length="182" mass="20251">MKLDYRVPLAIFSELQPVSSLFLHLKYIGHFASVRLQEMLHTATRIILEVLCPHKGELNKVVLFDKGCTFLCVFGLSGEKLPHESIHALQSTIQIFQLCSTMLKDVEEVSVAVTSRSTFCGVTGHPERHEYTVLGQRVNLAAWMMMNYPGLVSCDAVAYTAARHSAAFLLLQGAAGEKDERL</sequence>
<name>A0A1V4JKB4_PATFA</name>
<evidence type="ECO:0000256" key="1">
    <source>
        <dbReference type="ARBA" id="ARBA00022741"/>
    </source>
</evidence>
<dbReference type="OrthoDB" id="9120324at2759"/>
<comment type="caution">
    <text evidence="4">The sequence shown here is derived from an EMBL/GenBank/DDBJ whole genome shotgun (WGS) entry which is preliminary data.</text>
</comment>
<accession>A0A1V4JKB4</accession>
<dbReference type="PANTHER" id="PTHR16305:SF28">
    <property type="entry name" value="GUANYLATE CYCLASE DOMAIN-CONTAINING PROTEIN"/>
    <property type="match status" value="1"/>
</dbReference>
<evidence type="ECO:0000313" key="5">
    <source>
        <dbReference type="Proteomes" id="UP000190648"/>
    </source>
</evidence>
<dbReference type="GO" id="GO:0005524">
    <property type="term" value="F:ATP binding"/>
    <property type="evidence" value="ECO:0007669"/>
    <property type="project" value="UniProtKB-KW"/>
</dbReference>
<evidence type="ECO:0000313" key="4">
    <source>
        <dbReference type="EMBL" id="OPJ72631.1"/>
    </source>
</evidence>
<dbReference type="FunFam" id="3.30.70.1230:FF:000017">
    <property type="entry name" value="Adenylate cyclase type 10"/>
    <property type="match status" value="1"/>
</dbReference>
<proteinExistence type="predicted"/>
<organism evidence="4 5">
    <name type="scientific">Patagioenas fasciata monilis</name>
    <dbReference type="NCBI Taxonomy" id="372326"/>
    <lineage>
        <taxon>Eukaryota</taxon>
        <taxon>Metazoa</taxon>
        <taxon>Chordata</taxon>
        <taxon>Craniata</taxon>
        <taxon>Vertebrata</taxon>
        <taxon>Euteleostomi</taxon>
        <taxon>Archelosauria</taxon>
        <taxon>Archosauria</taxon>
        <taxon>Dinosauria</taxon>
        <taxon>Saurischia</taxon>
        <taxon>Theropoda</taxon>
        <taxon>Coelurosauria</taxon>
        <taxon>Aves</taxon>
        <taxon>Neognathae</taxon>
        <taxon>Neoaves</taxon>
        <taxon>Columbimorphae</taxon>
        <taxon>Columbiformes</taxon>
        <taxon>Columbidae</taxon>
        <taxon>Patagioenas</taxon>
    </lineage>
</organism>
<reference evidence="4 5" key="1">
    <citation type="submission" date="2016-02" db="EMBL/GenBank/DDBJ databases">
        <title>Band-tailed pigeon sequencing and assembly.</title>
        <authorList>
            <person name="Soares A.E."/>
            <person name="Novak B.J."/>
            <person name="Rice E.S."/>
            <person name="O'Connell B."/>
            <person name="Chang D."/>
            <person name="Weber S."/>
            <person name="Shapiro B."/>
        </authorList>
    </citation>
    <scope>NUCLEOTIDE SEQUENCE [LARGE SCALE GENOMIC DNA]</scope>
    <source>
        <strain evidence="4">BTP2013</strain>
        <tissue evidence="4">Blood</tissue>
    </source>
</reference>
<dbReference type="STRING" id="372326.A0A1V4JKB4"/>
<dbReference type="InterPro" id="IPR029787">
    <property type="entry name" value="Nucleotide_cyclase"/>
</dbReference>
<dbReference type="Proteomes" id="UP000190648">
    <property type="component" value="Unassembled WGS sequence"/>
</dbReference>
<evidence type="ECO:0000256" key="2">
    <source>
        <dbReference type="ARBA" id="ARBA00022840"/>
    </source>
</evidence>
<dbReference type="AlphaFoldDB" id="A0A1V4JKB4"/>
<keyword evidence="3" id="KW-0456">Lyase</keyword>
<keyword evidence="1" id="KW-0547">Nucleotide-binding</keyword>
<evidence type="ECO:0000256" key="3">
    <source>
        <dbReference type="ARBA" id="ARBA00023239"/>
    </source>
</evidence>
<keyword evidence="2" id="KW-0067">ATP-binding</keyword>
<protein>
    <submittedName>
        <fullName evidence="4">Uncharacterized protein</fullName>
    </submittedName>
</protein>
<keyword evidence="5" id="KW-1185">Reference proteome</keyword>